<dbReference type="InterPro" id="IPR036453">
    <property type="entry name" value="GluRdtase_dimer_dom_sf"/>
</dbReference>
<protein>
    <submittedName>
        <fullName evidence="3">Glutamyl-tRNAGlu reductase, dimerisation domain</fullName>
    </submittedName>
</protein>
<dbReference type="GO" id="GO:0033014">
    <property type="term" value="P:tetrapyrrole biosynthetic process"/>
    <property type="evidence" value="ECO:0007669"/>
    <property type="project" value="InterPro"/>
</dbReference>
<sequence>MTGTAEPDAVGDVRGDEPRDVARAIERIDDRAAAVRERQVERALTELEAVGDPDPETRAAVRRLGDRLTERLVATPKAALRGVPDRSSGDAETAGDRTADDEAVRVALDLFGD</sequence>
<evidence type="ECO:0000256" key="1">
    <source>
        <dbReference type="SAM" id="MobiDB-lite"/>
    </source>
</evidence>
<name>A0A1H8NAS5_9EURY</name>
<dbReference type="EMBL" id="FOCX01000010">
    <property type="protein sequence ID" value="SEO26791.1"/>
    <property type="molecule type" value="Genomic_DNA"/>
</dbReference>
<dbReference type="Pfam" id="PF00745">
    <property type="entry name" value="GlutR_dimer"/>
    <property type="match status" value="1"/>
</dbReference>
<feature type="region of interest" description="Disordered" evidence="1">
    <location>
        <begin position="80"/>
        <end position="100"/>
    </location>
</feature>
<keyword evidence="4" id="KW-1185">Reference proteome</keyword>
<dbReference type="RefSeq" id="WP_092660379.1">
    <property type="nucleotide sequence ID" value="NZ_FOCX01000010.1"/>
</dbReference>
<reference evidence="4" key="1">
    <citation type="submission" date="2016-10" db="EMBL/GenBank/DDBJ databases">
        <authorList>
            <person name="Varghese N."/>
            <person name="Submissions S."/>
        </authorList>
    </citation>
    <scope>NUCLEOTIDE SEQUENCE [LARGE SCALE GENOMIC DNA]</scope>
    <source>
        <strain evidence="4">IBRC-M 10043</strain>
    </source>
</reference>
<accession>A0A1H8NAS5</accession>
<evidence type="ECO:0000313" key="4">
    <source>
        <dbReference type="Proteomes" id="UP000198775"/>
    </source>
</evidence>
<organism evidence="3 4">
    <name type="scientific">Halorientalis persicus</name>
    <dbReference type="NCBI Taxonomy" id="1367881"/>
    <lineage>
        <taxon>Archaea</taxon>
        <taxon>Methanobacteriati</taxon>
        <taxon>Methanobacteriota</taxon>
        <taxon>Stenosarchaea group</taxon>
        <taxon>Halobacteria</taxon>
        <taxon>Halobacteriales</taxon>
        <taxon>Haloarculaceae</taxon>
        <taxon>Halorientalis</taxon>
    </lineage>
</organism>
<dbReference type="OrthoDB" id="240027at2157"/>
<dbReference type="AlphaFoldDB" id="A0A1H8NAS5"/>
<gene>
    <name evidence="3" type="ORF">SAMN05216388_101087</name>
</gene>
<feature type="compositionally biased region" description="Basic and acidic residues" evidence="1">
    <location>
        <begin position="83"/>
        <end position="100"/>
    </location>
</feature>
<evidence type="ECO:0000259" key="2">
    <source>
        <dbReference type="Pfam" id="PF00745"/>
    </source>
</evidence>
<feature type="domain" description="Tetrapyrrole biosynthesis glutamyl-tRNA reductase dimerisation" evidence="2">
    <location>
        <begin position="19"/>
        <end position="87"/>
    </location>
</feature>
<dbReference type="GO" id="GO:0008883">
    <property type="term" value="F:glutamyl-tRNA reductase activity"/>
    <property type="evidence" value="ECO:0007669"/>
    <property type="project" value="InterPro"/>
</dbReference>
<dbReference type="Proteomes" id="UP000198775">
    <property type="component" value="Unassembled WGS sequence"/>
</dbReference>
<evidence type="ECO:0000313" key="3">
    <source>
        <dbReference type="EMBL" id="SEO26791.1"/>
    </source>
</evidence>
<dbReference type="GO" id="GO:0050661">
    <property type="term" value="F:NADP binding"/>
    <property type="evidence" value="ECO:0007669"/>
    <property type="project" value="InterPro"/>
</dbReference>
<dbReference type="InterPro" id="IPR015896">
    <property type="entry name" value="4pyrrol_synth_GluRdtase_dimer"/>
</dbReference>
<dbReference type="SUPFAM" id="SSF69075">
    <property type="entry name" value="Glutamyl tRNA-reductase dimerization domain"/>
    <property type="match status" value="1"/>
</dbReference>
<proteinExistence type="predicted"/>